<dbReference type="RefSeq" id="WP_214347545.1">
    <property type="nucleotide sequence ID" value="NZ_JAHBOH010000001.1"/>
</dbReference>
<dbReference type="InterPro" id="IPR000241">
    <property type="entry name" value="RlmKL-like_Mtase"/>
</dbReference>
<evidence type="ECO:0000259" key="2">
    <source>
        <dbReference type="Pfam" id="PF01170"/>
    </source>
</evidence>
<dbReference type="InterPro" id="IPR029063">
    <property type="entry name" value="SAM-dependent_MTases_sf"/>
</dbReference>
<dbReference type="SUPFAM" id="SSF53335">
    <property type="entry name" value="S-adenosyl-L-methionine-dependent methyltransferases"/>
    <property type="match status" value="1"/>
</dbReference>
<keyword evidence="3" id="KW-0489">Methyltransferase</keyword>
<dbReference type="InterPro" id="IPR002052">
    <property type="entry name" value="DNA_methylase_N6_adenine_CS"/>
</dbReference>
<dbReference type="GO" id="GO:0032259">
    <property type="term" value="P:methylation"/>
    <property type="evidence" value="ECO:0007669"/>
    <property type="project" value="UniProtKB-KW"/>
</dbReference>
<dbReference type="EMBL" id="JAHBOH010000001">
    <property type="protein sequence ID" value="MBT0993641.1"/>
    <property type="molecule type" value="Genomic_DNA"/>
</dbReference>
<feature type="domain" description="Ribosomal RNA large subunit methyltransferase K/L-like methyltransferase" evidence="2">
    <location>
        <begin position="210"/>
        <end position="385"/>
    </location>
</feature>
<proteinExistence type="predicted"/>
<dbReference type="Proteomes" id="UP000722125">
    <property type="component" value="Unassembled WGS sequence"/>
</dbReference>
<dbReference type="PANTHER" id="PTHR14911:SF13">
    <property type="entry name" value="TRNA (GUANINE(6)-N2)-METHYLTRANSFERASE THUMP3"/>
    <property type="match status" value="1"/>
</dbReference>
<reference evidence="3 4" key="1">
    <citation type="submission" date="2021-05" db="EMBL/GenBank/DDBJ databases">
        <title>Description of Cellulomonas sp. DKR-3 sp. nov.</title>
        <authorList>
            <person name="Dahal R.H."/>
            <person name="Chaudhary D.K."/>
        </authorList>
    </citation>
    <scope>NUCLEOTIDE SEQUENCE [LARGE SCALE GENOMIC DNA]</scope>
    <source>
        <strain evidence="3 4">DKR-3</strain>
    </source>
</reference>
<dbReference type="Gene3D" id="3.40.50.150">
    <property type="entry name" value="Vaccinia Virus protein VP39"/>
    <property type="match status" value="1"/>
</dbReference>
<dbReference type="PROSITE" id="PS00092">
    <property type="entry name" value="N6_MTASE"/>
    <property type="match status" value="1"/>
</dbReference>
<feature type="compositionally biased region" description="Basic and acidic residues" evidence="1">
    <location>
        <begin position="26"/>
        <end position="37"/>
    </location>
</feature>
<protein>
    <submittedName>
        <fullName evidence="3">Methyltransferase</fullName>
    </submittedName>
</protein>
<sequence>MPQDPRPSRGGRASSGRARPGGRGRPAPDRRAPDRRTRGTAGARPAATARVELTFLPGLADVLSDEVGEVLGARARPVVGRDDALVVDVTALAEVRRLRTAVAAFVVLHFDVPRPKALLSGEHLQRVVDAAYASLRVAGSSTFRFEAAGSDSSVFARLAAELAAATGLKHDEHEGELVVKVRRGARRPATDADPGWDVLVRVGPRPLSARTWRVTDYPGAVNATIAAAMVRLAGARDDERVLNLMCGSGTLLVERLLAAPAASAVGIDLADDALAAARDNLEAAGLARRASLVAADALEPGAWPEGTAPADLLLADPPWGSLHGSHAAAAQVHSGLLRAAHAAAAPGARLVVLTHEVKVMEAAVRDAAGLWRAREPLRVFAKGHHPRIWLLDRV</sequence>
<dbReference type="PANTHER" id="PTHR14911">
    <property type="entry name" value="THUMP DOMAIN-CONTAINING"/>
    <property type="match status" value="1"/>
</dbReference>
<name>A0ABS5TWW6_9CELL</name>
<accession>A0ABS5TWW6</accession>
<gene>
    <name evidence="3" type="ORF">KIN34_04990</name>
</gene>
<evidence type="ECO:0000256" key="1">
    <source>
        <dbReference type="SAM" id="MobiDB-lite"/>
    </source>
</evidence>
<comment type="caution">
    <text evidence="3">The sequence shown here is derived from an EMBL/GenBank/DDBJ whole genome shotgun (WGS) entry which is preliminary data.</text>
</comment>
<evidence type="ECO:0000313" key="3">
    <source>
        <dbReference type="EMBL" id="MBT0993641.1"/>
    </source>
</evidence>
<feature type="compositionally biased region" description="Low complexity" evidence="1">
    <location>
        <begin position="8"/>
        <end position="18"/>
    </location>
</feature>
<keyword evidence="4" id="KW-1185">Reference proteome</keyword>
<feature type="region of interest" description="Disordered" evidence="1">
    <location>
        <begin position="1"/>
        <end position="46"/>
    </location>
</feature>
<organism evidence="3 4">
    <name type="scientific">Cellulomonas fulva</name>
    <dbReference type="NCBI Taxonomy" id="2835530"/>
    <lineage>
        <taxon>Bacteria</taxon>
        <taxon>Bacillati</taxon>
        <taxon>Actinomycetota</taxon>
        <taxon>Actinomycetes</taxon>
        <taxon>Micrococcales</taxon>
        <taxon>Cellulomonadaceae</taxon>
        <taxon>Cellulomonas</taxon>
    </lineage>
</organism>
<evidence type="ECO:0000313" key="4">
    <source>
        <dbReference type="Proteomes" id="UP000722125"/>
    </source>
</evidence>
<keyword evidence="3" id="KW-0808">Transferase</keyword>
<dbReference type="GO" id="GO:0008168">
    <property type="term" value="F:methyltransferase activity"/>
    <property type="evidence" value="ECO:0007669"/>
    <property type="project" value="UniProtKB-KW"/>
</dbReference>
<dbReference type="Pfam" id="PF01170">
    <property type="entry name" value="UPF0020"/>
    <property type="match status" value="1"/>
</dbReference>